<name>A0A1F8BAD9_9BACT</name>
<dbReference type="AlphaFoldDB" id="A0A1F8BAD9"/>
<dbReference type="STRING" id="1802516.A3A75_01940"/>
<protein>
    <submittedName>
        <fullName evidence="1">Uncharacterized protein</fullName>
    </submittedName>
</protein>
<evidence type="ECO:0000313" key="2">
    <source>
        <dbReference type="Proteomes" id="UP000179018"/>
    </source>
</evidence>
<evidence type="ECO:0000313" key="1">
    <source>
        <dbReference type="EMBL" id="OGM60997.1"/>
    </source>
</evidence>
<proteinExistence type="predicted"/>
<dbReference type="EMBL" id="MGHC01000002">
    <property type="protein sequence ID" value="OGM60997.1"/>
    <property type="molecule type" value="Genomic_DNA"/>
</dbReference>
<organism evidence="1 2">
    <name type="scientific">Candidatus Woesebacteria bacterium RIFCSPLOWO2_01_FULL_39_10</name>
    <dbReference type="NCBI Taxonomy" id="1802516"/>
    <lineage>
        <taxon>Bacteria</taxon>
        <taxon>Candidatus Woeseibacteriota</taxon>
    </lineage>
</organism>
<reference evidence="1 2" key="1">
    <citation type="journal article" date="2016" name="Nat. Commun.">
        <title>Thousands of microbial genomes shed light on interconnected biogeochemical processes in an aquifer system.</title>
        <authorList>
            <person name="Anantharaman K."/>
            <person name="Brown C.T."/>
            <person name="Hug L.A."/>
            <person name="Sharon I."/>
            <person name="Castelle C.J."/>
            <person name="Probst A.J."/>
            <person name="Thomas B.C."/>
            <person name="Singh A."/>
            <person name="Wilkins M.J."/>
            <person name="Karaoz U."/>
            <person name="Brodie E.L."/>
            <person name="Williams K.H."/>
            <person name="Hubbard S.S."/>
            <person name="Banfield J.F."/>
        </authorList>
    </citation>
    <scope>NUCLEOTIDE SEQUENCE [LARGE SCALE GENOMIC DNA]</scope>
</reference>
<dbReference type="Proteomes" id="UP000179018">
    <property type="component" value="Unassembled WGS sequence"/>
</dbReference>
<gene>
    <name evidence="1" type="ORF">A3A75_01940</name>
</gene>
<accession>A0A1F8BAD9</accession>
<sequence>MAGRTENPKPFSILLGWLDTLSQKRGIIGSGRTGKTKSNLPEGYLKVIRVLSGIGNDHKGSEGYELAKSWEDKVKKENEGVFDPVVLYDLMLGESSGPKND</sequence>
<comment type="caution">
    <text evidence="1">The sequence shown here is derived from an EMBL/GenBank/DDBJ whole genome shotgun (WGS) entry which is preliminary data.</text>
</comment>